<name>A0A0F5MNZ9_9RICK</name>
<dbReference type="PANTHER" id="PTHR30487:SF0">
    <property type="entry name" value="PREPILIN LEADER PEPTIDASE_N-METHYLTRANSFERASE-RELATED"/>
    <property type="match status" value="1"/>
</dbReference>
<feature type="transmembrane region" description="Helical" evidence="1">
    <location>
        <begin position="78"/>
        <end position="94"/>
    </location>
</feature>
<dbReference type="GO" id="GO:0004190">
    <property type="term" value="F:aspartic-type endopeptidase activity"/>
    <property type="evidence" value="ECO:0007669"/>
    <property type="project" value="TreeGrafter"/>
</dbReference>
<sequence>MISSNIENIFIAVIGSMIGSFIGMLSYRLPLSMDVVMKRSACTKCNHTLGALDLIPIFSWIISRGACRYCKETISPRYIIIEIIAAFLSLYLYHKFALTMLGILYFMVSLSLLVLIITDLEHYIIPDSIQIFLALAAIPIAIISHKSFADLGIAALAGLACGLLLKI</sequence>
<evidence type="ECO:0000259" key="2">
    <source>
        <dbReference type="Pfam" id="PF06750"/>
    </source>
</evidence>
<keyword evidence="1" id="KW-1133">Transmembrane helix</keyword>
<gene>
    <name evidence="3" type="primary">comC</name>
    <name evidence="3" type="ORF">SZ25_00373</name>
</gene>
<feature type="transmembrane region" description="Helical" evidence="1">
    <location>
        <begin position="9"/>
        <end position="27"/>
    </location>
</feature>
<accession>A0A0F5MNZ9</accession>
<feature type="transmembrane region" description="Helical" evidence="1">
    <location>
        <begin position="148"/>
        <end position="165"/>
    </location>
</feature>
<dbReference type="Proteomes" id="UP000033358">
    <property type="component" value="Unassembled WGS sequence"/>
</dbReference>
<dbReference type="InterPro" id="IPR050882">
    <property type="entry name" value="Prepilin_peptidase/N-MTase"/>
</dbReference>
<dbReference type="PANTHER" id="PTHR30487">
    <property type="entry name" value="TYPE 4 PREPILIN-LIKE PROTEINS LEADER PEPTIDE-PROCESSING ENZYME"/>
    <property type="match status" value="1"/>
</dbReference>
<evidence type="ECO:0000313" key="4">
    <source>
        <dbReference type="Proteomes" id="UP000033358"/>
    </source>
</evidence>
<reference evidence="3 4" key="1">
    <citation type="submission" date="2015-02" db="EMBL/GenBank/DDBJ databases">
        <title>Single cell genomics of a rare environmental alphaproteobacterium provides unique insights into Rickettsiaceae evolution.</title>
        <authorList>
            <person name="Martijn J."/>
            <person name="Schulz F."/>
            <person name="Zaremba-Niedzwiedzka K."/>
            <person name="Viklund J."/>
            <person name="Stepanauskas R."/>
            <person name="Andersson S.G.E."/>
            <person name="Horn M."/>
            <person name="Guy L."/>
            <person name="Ettema T.J.G."/>
        </authorList>
    </citation>
    <scope>NUCLEOTIDE SEQUENCE [LARGE SCALE GENOMIC DNA]</scope>
    <source>
        <strain evidence="3 4">SCGC AAA041-L04</strain>
    </source>
</reference>
<keyword evidence="1" id="KW-0472">Membrane</keyword>
<feature type="non-terminal residue" evidence="3">
    <location>
        <position position="167"/>
    </location>
</feature>
<organism evidence="3 4">
    <name type="scientific">Candidatus Arcanibacter lacustris</name>
    <dbReference type="NCBI Taxonomy" id="1607817"/>
    <lineage>
        <taxon>Bacteria</taxon>
        <taxon>Pseudomonadati</taxon>
        <taxon>Pseudomonadota</taxon>
        <taxon>Alphaproteobacteria</taxon>
        <taxon>Rickettsiales</taxon>
        <taxon>Candidatus Arcanibacter</taxon>
    </lineage>
</organism>
<feature type="domain" description="Prepilin peptidase A24 N-terminal" evidence="2">
    <location>
        <begin position="13"/>
        <end position="96"/>
    </location>
</feature>
<dbReference type="Pfam" id="PF06750">
    <property type="entry name" value="A24_N_bact"/>
    <property type="match status" value="1"/>
</dbReference>
<feature type="transmembrane region" description="Helical" evidence="1">
    <location>
        <begin position="100"/>
        <end position="117"/>
    </location>
</feature>
<proteinExistence type="predicted"/>
<dbReference type="GO" id="GO:0005886">
    <property type="term" value="C:plasma membrane"/>
    <property type="evidence" value="ECO:0007669"/>
    <property type="project" value="TreeGrafter"/>
</dbReference>
<dbReference type="AlphaFoldDB" id="A0A0F5MNZ9"/>
<dbReference type="GO" id="GO:0006465">
    <property type="term" value="P:signal peptide processing"/>
    <property type="evidence" value="ECO:0007669"/>
    <property type="project" value="TreeGrafter"/>
</dbReference>
<dbReference type="EMBL" id="JYHA01000058">
    <property type="protein sequence ID" value="KKB96558.1"/>
    <property type="molecule type" value="Genomic_DNA"/>
</dbReference>
<dbReference type="InterPro" id="IPR010627">
    <property type="entry name" value="Prepilin_pept_A24_N"/>
</dbReference>
<comment type="caution">
    <text evidence="3">The sequence shown here is derived from an EMBL/GenBank/DDBJ whole genome shotgun (WGS) entry which is preliminary data.</text>
</comment>
<feature type="transmembrane region" description="Helical" evidence="1">
    <location>
        <begin position="124"/>
        <end position="142"/>
    </location>
</feature>
<protein>
    <submittedName>
        <fullName evidence="3">Type 4 prepilin-like proteins leader peptide-processing enzyme</fullName>
    </submittedName>
</protein>
<evidence type="ECO:0000313" key="3">
    <source>
        <dbReference type="EMBL" id="KKB96558.1"/>
    </source>
</evidence>
<keyword evidence="1" id="KW-0812">Transmembrane</keyword>
<evidence type="ECO:0000256" key="1">
    <source>
        <dbReference type="SAM" id="Phobius"/>
    </source>
</evidence>
<keyword evidence="4" id="KW-1185">Reference proteome</keyword>